<dbReference type="Proteomes" id="UP000008461">
    <property type="component" value="Chromosome"/>
</dbReference>
<name>F4L0G3_HALH1</name>
<keyword evidence="2" id="KW-1185">Reference proteome</keyword>
<dbReference type="RefSeq" id="WP_013763039.1">
    <property type="nucleotide sequence ID" value="NC_015510.1"/>
</dbReference>
<accession>F4L0G3</accession>
<dbReference type="AlphaFoldDB" id="F4L0G3"/>
<gene>
    <name evidence="1" type="ordered locus">Halhy_0566</name>
</gene>
<dbReference type="STRING" id="760192.Halhy_0566"/>
<protein>
    <recommendedName>
        <fullName evidence="3">Pentapeptide repeat protein</fullName>
    </recommendedName>
</protein>
<evidence type="ECO:0000313" key="2">
    <source>
        <dbReference type="Proteomes" id="UP000008461"/>
    </source>
</evidence>
<reference key="2">
    <citation type="submission" date="2011-04" db="EMBL/GenBank/DDBJ databases">
        <title>Complete sequence of chromosome of Haliscomenobacter hydrossis DSM 1100.</title>
        <authorList>
            <consortium name="US DOE Joint Genome Institute (JGI-PGF)"/>
            <person name="Lucas S."/>
            <person name="Han J."/>
            <person name="Lapidus A."/>
            <person name="Bruce D."/>
            <person name="Goodwin L."/>
            <person name="Pitluck S."/>
            <person name="Peters L."/>
            <person name="Kyrpides N."/>
            <person name="Mavromatis K."/>
            <person name="Ivanova N."/>
            <person name="Ovchinnikova G."/>
            <person name="Pagani I."/>
            <person name="Daligault H."/>
            <person name="Detter J.C."/>
            <person name="Han C."/>
            <person name="Land M."/>
            <person name="Hauser L."/>
            <person name="Markowitz V."/>
            <person name="Cheng J.-F."/>
            <person name="Hugenholtz P."/>
            <person name="Woyke T."/>
            <person name="Wu D."/>
            <person name="Verbarg S."/>
            <person name="Frueling A."/>
            <person name="Brambilla E."/>
            <person name="Klenk H.-P."/>
            <person name="Eisen J.A."/>
        </authorList>
    </citation>
    <scope>NUCLEOTIDE SEQUENCE</scope>
    <source>
        <strain>DSM 1100</strain>
    </source>
</reference>
<dbReference type="HOGENOM" id="CLU_1188494_0_0_10"/>
<proteinExistence type="predicted"/>
<reference evidence="1 2" key="1">
    <citation type="journal article" date="2011" name="Stand. Genomic Sci.">
        <title>Complete genome sequence of Haliscomenobacter hydrossis type strain (O).</title>
        <authorList>
            <consortium name="US DOE Joint Genome Institute (JGI-PGF)"/>
            <person name="Daligault H."/>
            <person name="Lapidus A."/>
            <person name="Zeytun A."/>
            <person name="Nolan M."/>
            <person name="Lucas S."/>
            <person name="Del Rio T.G."/>
            <person name="Tice H."/>
            <person name="Cheng J.F."/>
            <person name="Tapia R."/>
            <person name="Han C."/>
            <person name="Goodwin L."/>
            <person name="Pitluck S."/>
            <person name="Liolios K."/>
            <person name="Pagani I."/>
            <person name="Ivanova N."/>
            <person name="Huntemann M."/>
            <person name="Mavromatis K."/>
            <person name="Mikhailova N."/>
            <person name="Pati A."/>
            <person name="Chen A."/>
            <person name="Palaniappan K."/>
            <person name="Land M."/>
            <person name="Hauser L."/>
            <person name="Brambilla E.M."/>
            <person name="Rohde M."/>
            <person name="Verbarg S."/>
            <person name="Goker M."/>
            <person name="Bristow J."/>
            <person name="Eisen J.A."/>
            <person name="Markowitz V."/>
            <person name="Hugenholtz P."/>
            <person name="Kyrpides N.C."/>
            <person name="Klenk H.P."/>
            <person name="Woyke T."/>
        </authorList>
    </citation>
    <scope>NUCLEOTIDE SEQUENCE [LARGE SCALE GENOMIC DNA]</scope>
    <source>
        <strain evidence="2">ATCC 27775 / DSM 1100 / LMG 10767 / O</strain>
    </source>
</reference>
<dbReference type="EMBL" id="CP002691">
    <property type="protein sequence ID" value="AEE48475.1"/>
    <property type="molecule type" value="Genomic_DNA"/>
</dbReference>
<dbReference type="eggNOG" id="ENOG50332XT">
    <property type="taxonomic scope" value="Bacteria"/>
</dbReference>
<evidence type="ECO:0000313" key="1">
    <source>
        <dbReference type="EMBL" id="AEE48475.1"/>
    </source>
</evidence>
<sequence length="228" mass="26370">MENNKGKVFDDLRDINSGSLFQNMNFENCKFISCYFSYSSEMSKRSYAKNIVLKNCEQKNCVVYQGVLENITIENLKTHTLLQFWGTFFKKVIFKGQVGKIMISNYLSPMHNELAQSALCEANSMLFKETDWSIDISSAEFQELTIRGLPSKYILRNSELQIVVKRDLLENADLSMVDFRGTYYKTSIELFLDRDDEDMVLAAPMMHKKSSDYVNVLDDLVKLGYAIR</sequence>
<evidence type="ECO:0008006" key="3">
    <source>
        <dbReference type="Google" id="ProtNLM"/>
    </source>
</evidence>
<organism evidence="1 2">
    <name type="scientific">Haliscomenobacter hydrossis (strain ATCC 27775 / DSM 1100 / LMG 10767 / O)</name>
    <dbReference type="NCBI Taxonomy" id="760192"/>
    <lineage>
        <taxon>Bacteria</taxon>
        <taxon>Pseudomonadati</taxon>
        <taxon>Bacteroidota</taxon>
        <taxon>Saprospiria</taxon>
        <taxon>Saprospirales</taxon>
        <taxon>Haliscomenobacteraceae</taxon>
        <taxon>Haliscomenobacter</taxon>
    </lineage>
</organism>
<dbReference type="Gene3D" id="2.160.20.80">
    <property type="entry name" value="E3 ubiquitin-protein ligase SopA"/>
    <property type="match status" value="1"/>
</dbReference>
<dbReference type="KEGG" id="hhy:Halhy_0566"/>
<dbReference type="OrthoDB" id="67652at2"/>